<keyword evidence="1" id="KW-0472">Membrane</keyword>
<keyword evidence="1 2" id="KW-0812">Transmembrane</keyword>
<reference evidence="2" key="2">
    <citation type="submission" date="2022-04" db="EMBL/GenBank/DDBJ databases">
        <title>Genomic draft of R. solanacearum strain IPO1609, a phylotype IIB1/biovar 2/race 3 strain isolated from potato in Europe.</title>
        <authorList>
            <person name="Boucher C."/>
            <person name="Carrere S."/>
            <person name="Dossat C."/>
            <person name="Elbaz M."/>
            <person name="Genin S."/>
            <person name="Gouzy J."/>
            <person name="Prior P."/>
            <person name="Segurens B."/>
            <person name="Wincker P."/>
        </authorList>
    </citation>
    <scope>NUCLEOTIDE SEQUENCE</scope>
    <source>
        <strain evidence="2">IPO1609</strain>
    </source>
</reference>
<sequence length="206" mass="23664">MRVLLAAIFVWGSWFGIIGMLDSSCRDQQWPWWTRPLQVLVTLGSLLVAAYVFNRLGAHRKPLTEQLAELEAKGLLVRQRFQATRAFAVEEFEDEGSHYYIELVDGRVLYLNGQYLYDYEPITDDPEFNQARSFPCTEFEALRHKDAGYVLHIDCAGTVLEPEIMAPPFGREDFRCGVPEDGEIIADRLYEDIKRQRVGEASNLAR</sequence>
<accession>A0A7U7PQZ4</accession>
<evidence type="ECO:0000256" key="1">
    <source>
        <dbReference type="SAM" id="Phobius"/>
    </source>
</evidence>
<feature type="transmembrane region" description="Helical" evidence="1">
    <location>
        <begin position="33"/>
        <end position="53"/>
    </location>
</feature>
<reference evidence="2" key="1">
    <citation type="submission" date="2014-11" db="EMBL/GenBank/DDBJ databases">
        <authorList>
            <person name="Genoscope - CEA"/>
        </authorList>
    </citation>
    <scope>NUCLEOTIDE SEQUENCE</scope>
    <source>
        <strain evidence="2">IPO1609</strain>
    </source>
</reference>
<dbReference type="AlphaFoldDB" id="A0A7U7PQZ4"/>
<keyword evidence="1" id="KW-1133">Transmembrane helix</keyword>
<keyword evidence="3" id="KW-1185">Reference proteome</keyword>
<dbReference type="Proteomes" id="UP000053470">
    <property type="component" value="Unassembled WGS sequence"/>
</dbReference>
<evidence type="ECO:0000313" key="2">
    <source>
        <dbReference type="EMBL" id="CEJ17042.1"/>
    </source>
</evidence>
<organism evidence="2 3">
    <name type="scientific">Ralstonia solanacearum IPO1609</name>
    <dbReference type="NCBI Taxonomy" id="564066"/>
    <lineage>
        <taxon>Bacteria</taxon>
        <taxon>Pseudomonadati</taxon>
        <taxon>Pseudomonadota</taxon>
        <taxon>Betaproteobacteria</taxon>
        <taxon>Burkholderiales</taxon>
        <taxon>Burkholderiaceae</taxon>
        <taxon>Ralstonia</taxon>
        <taxon>Ralstonia solanacearum species complex</taxon>
    </lineage>
</organism>
<dbReference type="RefSeq" id="WP_003264401.1">
    <property type="nucleotide sequence ID" value="NZ_LN651281.1"/>
</dbReference>
<evidence type="ECO:0000313" key="3">
    <source>
        <dbReference type="Proteomes" id="UP000053470"/>
    </source>
</evidence>
<proteinExistence type="predicted"/>
<protein>
    <submittedName>
        <fullName evidence="2">Hypothetical transmembrane protein</fullName>
    </submittedName>
</protein>
<gene>
    <name evidence="2" type="ORF">RSIPO_03741</name>
</gene>
<name>A0A7U7PQZ4_RALSL</name>
<dbReference type="EMBL" id="LN651281">
    <property type="protein sequence ID" value="CEJ17042.1"/>
    <property type="molecule type" value="Genomic_DNA"/>
</dbReference>